<dbReference type="Gene3D" id="3.40.50.1110">
    <property type="entry name" value="SGNH hydrolase"/>
    <property type="match status" value="1"/>
</dbReference>
<gene>
    <name evidence="2" type="ORF">LPAF129_09300</name>
</gene>
<feature type="domain" description="SGNH hydrolase-type esterase" evidence="1">
    <location>
        <begin position="6"/>
        <end position="171"/>
    </location>
</feature>
<dbReference type="PANTHER" id="PTHR30383">
    <property type="entry name" value="THIOESTERASE 1/PROTEASE 1/LYSOPHOSPHOLIPASE L1"/>
    <property type="match status" value="1"/>
</dbReference>
<dbReference type="RefSeq" id="WP_244055004.1">
    <property type="nucleotide sequence ID" value="NZ_BQXH01000007.1"/>
</dbReference>
<evidence type="ECO:0000259" key="1">
    <source>
        <dbReference type="Pfam" id="PF13472"/>
    </source>
</evidence>
<dbReference type="SUPFAM" id="SSF52266">
    <property type="entry name" value="SGNH hydrolase"/>
    <property type="match status" value="1"/>
</dbReference>
<sequence>MRKLILFGDSITAGATHGYPTPTFSNKVRQALGDLPVDILNRGVLGDDTIGGLARIQSDVVQNDPDVVVIFFGTNDVQVPQMTATKFQANLENMLTQIGADKCVLITPGIVGPTRIEHRPLATLKQYAQVVLDVATKHDLPVVNWFATASQHDPAELLQSDDLHYAPRAYDLLLEKLAPLLRQALNTTEK</sequence>
<name>A0ABQ5JGX7_9LACO</name>
<dbReference type="EMBL" id="BQXH01000007">
    <property type="protein sequence ID" value="GKS81244.1"/>
    <property type="molecule type" value="Genomic_DNA"/>
</dbReference>
<evidence type="ECO:0000313" key="3">
    <source>
        <dbReference type="Proteomes" id="UP001055149"/>
    </source>
</evidence>
<protein>
    <submittedName>
        <fullName evidence="2">Lipase</fullName>
    </submittedName>
</protein>
<dbReference type="PANTHER" id="PTHR30383:SF5">
    <property type="entry name" value="SGNH HYDROLASE-TYPE ESTERASE DOMAIN-CONTAINING PROTEIN"/>
    <property type="match status" value="1"/>
</dbReference>
<dbReference type="InterPro" id="IPR036514">
    <property type="entry name" value="SGNH_hydro_sf"/>
</dbReference>
<dbReference type="InterPro" id="IPR013830">
    <property type="entry name" value="SGNH_hydro"/>
</dbReference>
<proteinExistence type="predicted"/>
<dbReference type="InterPro" id="IPR051532">
    <property type="entry name" value="Ester_Hydrolysis_Enzymes"/>
</dbReference>
<evidence type="ECO:0000313" key="2">
    <source>
        <dbReference type="EMBL" id="GKS81244.1"/>
    </source>
</evidence>
<dbReference type="Proteomes" id="UP001055149">
    <property type="component" value="Unassembled WGS sequence"/>
</dbReference>
<comment type="caution">
    <text evidence="2">The sequence shown here is derived from an EMBL/GenBank/DDBJ whole genome shotgun (WGS) entry which is preliminary data.</text>
</comment>
<dbReference type="Pfam" id="PF13472">
    <property type="entry name" value="Lipase_GDSL_2"/>
    <property type="match status" value="1"/>
</dbReference>
<organism evidence="2 3">
    <name type="scientific">Ligilactobacillus pabuli</name>
    <dbReference type="NCBI Taxonomy" id="2886039"/>
    <lineage>
        <taxon>Bacteria</taxon>
        <taxon>Bacillati</taxon>
        <taxon>Bacillota</taxon>
        <taxon>Bacilli</taxon>
        <taxon>Lactobacillales</taxon>
        <taxon>Lactobacillaceae</taxon>
        <taxon>Ligilactobacillus</taxon>
    </lineage>
</organism>
<keyword evidence="3" id="KW-1185">Reference proteome</keyword>
<accession>A0ABQ5JGX7</accession>
<reference evidence="2" key="1">
    <citation type="journal article" date="2022" name="Int. J. Syst. Evol. Microbiol.">
        <title>A novel species of lactic acid bacteria, Ligilactobacillus pabuli sp. nov., isolated from alfalfa silage.</title>
        <authorList>
            <person name="Tohno M."/>
            <person name="Tanizawa Y."/>
            <person name="Sawada H."/>
            <person name="Sakamoto M."/>
            <person name="Ohkuma M."/>
            <person name="Kobayashi H."/>
        </authorList>
    </citation>
    <scope>NUCLEOTIDE SEQUENCE</scope>
    <source>
        <strain evidence="2">AF129</strain>
    </source>
</reference>